<dbReference type="Proteomes" id="UP001070176">
    <property type="component" value="Unassembled WGS sequence"/>
</dbReference>
<evidence type="ECO:0000313" key="2">
    <source>
        <dbReference type="Proteomes" id="UP001070176"/>
    </source>
</evidence>
<comment type="caution">
    <text evidence="1">The sequence shown here is derived from an EMBL/GenBank/DDBJ whole genome shotgun (WGS) entry which is preliminary data.</text>
</comment>
<name>A0ABT3Y4W1_9FLAO</name>
<sequence length="150" mass="17760">MKKLQNILIVLLFFSTYSFVYSQKRNIDYFINDVITSYSEKNSIKFNSLINKDLGIHFITTIGANNNWISTKEVCFANKNEKCSIGFPYQDFLEKDTIIKSDLIYLEYTNKTYFECEKIEKKGIFVSSKGKYHTLSESIFFFIKNYKYSR</sequence>
<keyword evidence="2" id="KW-1185">Reference proteome</keyword>
<reference evidence="1" key="1">
    <citation type="submission" date="2022-10" db="EMBL/GenBank/DDBJ databases">
        <title>Chryseobacterium sp. nov., a novel bacterial species.</title>
        <authorList>
            <person name="Cao Y."/>
        </authorList>
    </citation>
    <scope>NUCLEOTIDE SEQUENCE</scope>
    <source>
        <strain evidence="1">KC 927</strain>
    </source>
</reference>
<proteinExistence type="predicted"/>
<evidence type="ECO:0000313" key="1">
    <source>
        <dbReference type="EMBL" id="MCX8533190.1"/>
    </source>
</evidence>
<dbReference type="EMBL" id="JAOVZV010000015">
    <property type="protein sequence ID" value="MCX8533190.1"/>
    <property type="molecule type" value="Genomic_DNA"/>
</dbReference>
<dbReference type="RefSeq" id="WP_267281706.1">
    <property type="nucleotide sequence ID" value="NZ_JAOVZV010000015.1"/>
</dbReference>
<protein>
    <submittedName>
        <fullName evidence="1">Uncharacterized protein</fullName>
    </submittedName>
</protein>
<accession>A0ABT3Y4W1</accession>
<organism evidence="1 2">
    <name type="scientific">Chryseobacterium luquanense</name>
    <dbReference type="NCBI Taxonomy" id="2983766"/>
    <lineage>
        <taxon>Bacteria</taxon>
        <taxon>Pseudomonadati</taxon>
        <taxon>Bacteroidota</taxon>
        <taxon>Flavobacteriia</taxon>
        <taxon>Flavobacteriales</taxon>
        <taxon>Weeksellaceae</taxon>
        <taxon>Chryseobacterium group</taxon>
        <taxon>Chryseobacterium</taxon>
    </lineage>
</organism>
<gene>
    <name evidence="1" type="ORF">OEA66_12590</name>
</gene>